<organism evidence="2 3">
    <name type="scientific">Nocardioides luteus</name>
    <dbReference type="NCBI Taxonomy" id="1844"/>
    <lineage>
        <taxon>Bacteria</taxon>
        <taxon>Bacillati</taxon>
        <taxon>Actinomycetota</taxon>
        <taxon>Actinomycetes</taxon>
        <taxon>Propionibacteriales</taxon>
        <taxon>Nocardioidaceae</taxon>
        <taxon>Nocardioides</taxon>
    </lineage>
</organism>
<evidence type="ECO:0000313" key="2">
    <source>
        <dbReference type="EMBL" id="OIJ24767.1"/>
    </source>
</evidence>
<feature type="domain" description="NERD" evidence="1">
    <location>
        <begin position="17"/>
        <end position="127"/>
    </location>
</feature>
<keyword evidence="3" id="KW-1185">Reference proteome</keyword>
<dbReference type="OrthoDB" id="4509614at2"/>
<evidence type="ECO:0000259" key="1">
    <source>
        <dbReference type="Pfam" id="PF08378"/>
    </source>
</evidence>
<dbReference type="EMBL" id="JZDQ02000033">
    <property type="protein sequence ID" value="OIJ24767.1"/>
    <property type="molecule type" value="Genomic_DNA"/>
</dbReference>
<dbReference type="STRING" id="1844.UG56_021005"/>
<dbReference type="Proteomes" id="UP000033772">
    <property type="component" value="Unassembled WGS sequence"/>
</dbReference>
<name>A0A1J4N1G8_9ACTN</name>
<dbReference type="Pfam" id="PF08378">
    <property type="entry name" value="NERD"/>
    <property type="match status" value="1"/>
</dbReference>
<accession>A0A1J4N1G8</accession>
<sequence length="506" mass="55355">MILVPALADIERRATSNAERTVARLLRDVVGDPDAAAFHSVDLRSHAYKQLAEADFIVLWKGVIVVIEVKGGGVRKHDGVWYSVDRRGDWHKLAGSPMEQARSAAYALRDILQEEGVGWFAHEAIVITPDIESPPNAVGWRPTHWLARDEMTSAGVEAALDRIVDNTRTAPNGQKRARMDDLRKRLFGEFTRMPVIDAQRGAVIEEQARATAGQARVLAALARNPRVLVYGGAGTGKSLVLVEAAKQEADRGKSVLITFRSPALTRFFAPHVEGRGIDLIPFEELPDAKPYDVVLVDEAQDMMTADAMDRIDALIDGGRGLGRWRMFLDPNNQAHVDGGYDKDVAELIADEAITVDLDLNVRNTQAIVHVVQEYLGADVGDPGIVHGEKVQWHNATNDAGIAEADLLAQQIVADGANRADIWLISTTSNQPPLTSPGGFVVTSPKYAKGLEAEHVIVFDLPGTYGEVGTAAFYVAVTRARVSLHIITSKDDKRRIQQLLKNRMMAK</sequence>
<comment type="caution">
    <text evidence="2">The sequence shown here is derived from an EMBL/GenBank/DDBJ whole genome shotgun (WGS) entry which is preliminary data.</text>
</comment>
<gene>
    <name evidence="2" type="ORF">UG56_021005</name>
</gene>
<proteinExistence type="predicted"/>
<evidence type="ECO:0000313" key="3">
    <source>
        <dbReference type="Proteomes" id="UP000033772"/>
    </source>
</evidence>
<reference evidence="2" key="1">
    <citation type="submission" date="2016-10" db="EMBL/GenBank/DDBJ databases">
        <title>Draft Genome Sequence of Nocardioides luteus Strain BAFB, an Alkane-Degrading Bacterium Isolated from JP-7 Polluted Soil.</title>
        <authorList>
            <person name="Brown L."/>
            <person name="Ruiz O.N."/>
            <person name="Gunasekera T."/>
        </authorList>
    </citation>
    <scope>NUCLEOTIDE SEQUENCE [LARGE SCALE GENOMIC DNA]</scope>
    <source>
        <strain evidence="2">BAFB</strain>
    </source>
</reference>
<protein>
    <submittedName>
        <fullName evidence="2">NERD nuclease</fullName>
    </submittedName>
</protein>
<dbReference type="SUPFAM" id="SSF52540">
    <property type="entry name" value="P-loop containing nucleoside triphosphate hydrolases"/>
    <property type="match status" value="1"/>
</dbReference>
<dbReference type="InterPro" id="IPR027417">
    <property type="entry name" value="P-loop_NTPase"/>
</dbReference>
<dbReference type="RefSeq" id="WP_045546786.1">
    <property type="nucleotide sequence ID" value="NZ_JZDQ02000033.1"/>
</dbReference>
<dbReference type="Gene3D" id="3.40.50.300">
    <property type="entry name" value="P-loop containing nucleotide triphosphate hydrolases"/>
    <property type="match status" value="2"/>
</dbReference>
<dbReference type="InterPro" id="IPR011528">
    <property type="entry name" value="NERD"/>
</dbReference>
<dbReference type="AlphaFoldDB" id="A0A1J4N1G8"/>